<dbReference type="PANTHER" id="PTHR13847">
    <property type="entry name" value="SARCOSINE DEHYDROGENASE-RELATED"/>
    <property type="match status" value="1"/>
</dbReference>
<sequence>MPPDRTFWNDKSASSSTTAISASKDRSPLSGDTRHHYSYVIVGSGMAGLHTALALAERQQSKGGNILLLDAHSIGQSASGKSKGLVVPGIQVPEKDLARICGSTHIAKQVYDLTHKAAIRLKEDIVERYKIDCDWVDAGLVEASLYKHNDSHQDEECHPLTAAETRQLLGQPNTSTLYKSGEYDPSCSGVDPLALTRGLATVLENQWNVRICEQTKVTTIDAIPTLPPDEASNRTETNPASKYVVTTEAGAQIECQHVVLCTGPELVSRKLSKQLANAIIPIYTWMASTVPLNEQCPLKDGVIDTILPPDVSLDDREKEKKEQQQPTPAPLCGDDFVSLNYWRRSKDSRILFGSLADAYPIPQWLAEYRLRNSLHQVYPQLQNVPFDHIWSGRLAFPRDAIPLIGRDEGYDHHDNTSTNPTDGGVWYATGFGGHGIVPTVMAGTILADAILGVGNKDTWQLFQWEFPPKYSFWPVSRLGAQAILMTYSLTDWLRLKGVPIPRLPKPW</sequence>
<dbReference type="Gene3D" id="3.50.50.60">
    <property type="entry name" value="FAD/NAD(P)-binding domain"/>
    <property type="match status" value="1"/>
</dbReference>
<proteinExistence type="predicted"/>
<gene>
    <name evidence="3" type="ORF">SEMRO_488_G153100.1</name>
</gene>
<name>A0A9N8HES8_9STRA</name>
<evidence type="ECO:0000256" key="1">
    <source>
        <dbReference type="SAM" id="MobiDB-lite"/>
    </source>
</evidence>
<dbReference type="InterPro" id="IPR036188">
    <property type="entry name" value="FAD/NAD-bd_sf"/>
</dbReference>
<dbReference type="SUPFAM" id="SSF51905">
    <property type="entry name" value="FAD/NAD(P)-binding domain"/>
    <property type="match status" value="1"/>
</dbReference>
<feature type="domain" description="FAD dependent oxidoreductase" evidence="2">
    <location>
        <begin position="39"/>
        <end position="448"/>
    </location>
</feature>
<dbReference type="InterPro" id="IPR006076">
    <property type="entry name" value="FAD-dep_OxRdtase"/>
</dbReference>
<evidence type="ECO:0000313" key="4">
    <source>
        <dbReference type="Proteomes" id="UP001153069"/>
    </source>
</evidence>
<feature type="region of interest" description="Disordered" evidence="1">
    <location>
        <begin position="1"/>
        <end position="30"/>
    </location>
</feature>
<evidence type="ECO:0000259" key="2">
    <source>
        <dbReference type="Pfam" id="PF01266"/>
    </source>
</evidence>
<dbReference type="GO" id="GO:0005737">
    <property type="term" value="C:cytoplasm"/>
    <property type="evidence" value="ECO:0007669"/>
    <property type="project" value="TreeGrafter"/>
</dbReference>
<keyword evidence="4" id="KW-1185">Reference proteome</keyword>
<comment type="caution">
    <text evidence="3">The sequence shown here is derived from an EMBL/GenBank/DDBJ whole genome shotgun (WGS) entry which is preliminary data.</text>
</comment>
<evidence type="ECO:0000313" key="3">
    <source>
        <dbReference type="EMBL" id="CAB9511511.1"/>
    </source>
</evidence>
<dbReference type="Pfam" id="PF01266">
    <property type="entry name" value="DAO"/>
    <property type="match status" value="1"/>
</dbReference>
<dbReference type="Proteomes" id="UP001153069">
    <property type="component" value="Unassembled WGS sequence"/>
</dbReference>
<dbReference type="OrthoDB" id="10050913at2759"/>
<dbReference type="Gene3D" id="3.30.9.10">
    <property type="entry name" value="D-Amino Acid Oxidase, subunit A, domain 2"/>
    <property type="match status" value="1"/>
</dbReference>
<protein>
    <recommendedName>
        <fullName evidence="2">FAD dependent oxidoreductase domain-containing protein</fullName>
    </recommendedName>
</protein>
<feature type="compositionally biased region" description="Low complexity" evidence="1">
    <location>
        <begin position="12"/>
        <end position="22"/>
    </location>
</feature>
<accession>A0A9N8HES8</accession>
<dbReference type="PANTHER" id="PTHR13847:SF281">
    <property type="entry name" value="FAD DEPENDENT OXIDOREDUCTASE DOMAIN-CONTAINING PROTEIN"/>
    <property type="match status" value="1"/>
</dbReference>
<reference evidence="3" key="1">
    <citation type="submission" date="2020-06" db="EMBL/GenBank/DDBJ databases">
        <authorList>
            <consortium name="Plant Systems Biology data submission"/>
        </authorList>
    </citation>
    <scope>NUCLEOTIDE SEQUENCE</scope>
    <source>
        <strain evidence="3">D6</strain>
    </source>
</reference>
<dbReference type="EMBL" id="CAICTM010000487">
    <property type="protein sequence ID" value="CAB9511511.1"/>
    <property type="molecule type" value="Genomic_DNA"/>
</dbReference>
<dbReference type="AlphaFoldDB" id="A0A9N8HES8"/>
<organism evidence="3 4">
    <name type="scientific">Seminavis robusta</name>
    <dbReference type="NCBI Taxonomy" id="568900"/>
    <lineage>
        <taxon>Eukaryota</taxon>
        <taxon>Sar</taxon>
        <taxon>Stramenopiles</taxon>
        <taxon>Ochrophyta</taxon>
        <taxon>Bacillariophyta</taxon>
        <taxon>Bacillariophyceae</taxon>
        <taxon>Bacillariophycidae</taxon>
        <taxon>Naviculales</taxon>
        <taxon>Naviculaceae</taxon>
        <taxon>Seminavis</taxon>
    </lineage>
</organism>